<evidence type="ECO:0000256" key="10">
    <source>
        <dbReference type="ARBA" id="ARBA00022692"/>
    </source>
</evidence>
<dbReference type="GO" id="GO:0009055">
    <property type="term" value="F:electron transfer activity"/>
    <property type="evidence" value="ECO:0007669"/>
    <property type="project" value="InterPro"/>
</dbReference>
<evidence type="ECO:0000313" key="23">
    <source>
        <dbReference type="EMBL" id="KKN96040.1"/>
    </source>
</evidence>
<protein>
    <recommendedName>
        <fullName evidence="20">Cytochrome c oxidase subunit III</fullName>
    </recommendedName>
</protein>
<dbReference type="InterPro" id="IPR038414">
    <property type="entry name" value="CcoP_N_sf"/>
</dbReference>
<keyword evidence="14" id="KW-0249">Electron transport</keyword>
<dbReference type="PROSITE" id="PS51007">
    <property type="entry name" value="CYTC"/>
    <property type="match status" value="2"/>
</dbReference>
<evidence type="ECO:0000256" key="7">
    <source>
        <dbReference type="ARBA" id="ARBA00022519"/>
    </source>
</evidence>
<dbReference type="Pfam" id="PF14715">
    <property type="entry name" value="FixP_N"/>
    <property type="match status" value="1"/>
</dbReference>
<evidence type="ECO:0000256" key="3">
    <source>
        <dbReference type="ARBA" id="ARBA00004673"/>
    </source>
</evidence>
<organism evidence="23">
    <name type="scientific">marine sediment metagenome</name>
    <dbReference type="NCBI Taxonomy" id="412755"/>
    <lineage>
        <taxon>unclassified sequences</taxon>
        <taxon>metagenomes</taxon>
        <taxon>ecological metagenomes</taxon>
    </lineage>
</organism>
<evidence type="ECO:0000256" key="14">
    <source>
        <dbReference type="ARBA" id="ARBA00022982"/>
    </source>
</evidence>
<dbReference type="GO" id="GO:1902600">
    <property type="term" value="P:proton transmembrane transport"/>
    <property type="evidence" value="ECO:0007669"/>
    <property type="project" value="UniProtKB-KW"/>
</dbReference>
<keyword evidence="7" id="KW-0997">Cell inner membrane</keyword>
<comment type="pathway">
    <text evidence="3">Energy metabolism; oxidative phosphorylation.</text>
</comment>
<dbReference type="SUPFAM" id="SSF46626">
    <property type="entry name" value="Cytochrome c"/>
    <property type="match status" value="2"/>
</dbReference>
<evidence type="ECO:0000256" key="18">
    <source>
        <dbReference type="ARBA" id="ARBA00023065"/>
    </source>
</evidence>
<keyword evidence="5" id="KW-0813">Transport</keyword>
<dbReference type="InterPro" id="IPR036909">
    <property type="entry name" value="Cyt_c-like_dom_sf"/>
</dbReference>
<dbReference type="GO" id="GO:0020037">
    <property type="term" value="F:heme binding"/>
    <property type="evidence" value="ECO:0007669"/>
    <property type="project" value="InterPro"/>
</dbReference>
<evidence type="ECO:0000256" key="4">
    <source>
        <dbReference type="ARBA" id="ARBA00006113"/>
    </source>
</evidence>
<keyword evidence="17" id="KW-0408">Iron</keyword>
<comment type="subcellular location">
    <subcellularLocation>
        <location evidence="2">Cell inner membrane</location>
    </subcellularLocation>
</comment>
<keyword evidence="6" id="KW-1003">Cell membrane</keyword>
<gene>
    <name evidence="23" type="ORF">LCGC14_0172760</name>
</gene>
<evidence type="ECO:0000256" key="2">
    <source>
        <dbReference type="ARBA" id="ARBA00004533"/>
    </source>
</evidence>
<evidence type="ECO:0000256" key="9">
    <source>
        <dbReference type="ARBA" id="ARBA00022660"/>
    </source>
</evidence>
<evidence type="ECO:0000256" key="17">
    <source>
        <dbReference type="ARBA" id="ARBA00023004"/>
    </source>
</evidence>
<evidence type="ECO:0000256" key="16">
    <source>
        <dbReference type="ARBA" id="ARBA00023002"/>
    </source>
</evidence>
<comment type="cofactor">
    <cofactor evidence="1">
        <name>heme c</name>
        <dbReference type="ChEBI" id="CHEBI:61717"/>
    </cofactor>
</comment>
<dbReference type="PANTHER" id="PTHR33751">
    <property type="entry name" value="CBB3-TYPE CYTOCHROME C OXIDASE SUBUNIT FIXP"/>
    <property type="match status" value="1"/>
</dbReference>
<dbReference type="FunFam" id="1.10.760.10:FF:000013">
    <property type="entry name" value="Cbb3-type cytochrome c oxidase subunit"/>
    <property type="match status" value="1"/>
</dbReference>
<evidence type="ECO:0000259" key="22">
    <source>
        <dbReference type="PROSITE" id="PS51007"/>
    </source>
</evidence>
<dbReference type="GO" id="GO:0046872">
    <property type="term" value="F:metal ion binding"/>
    <property type="evidence" value="ECO:0007669"/>
    <property type="project" value="UniProtKB-KW"/>
</dbReference>
<comment type="caution">
    <text evidence="23">The sequence shown here is derived from an EMBL/GenBank/DDBJ whole genome shotgun (WGS) entry which is preliminary data.</text>
</comment>
<evidence type="ECO:0000256" key="1">
    <source>
        <dbReference type="ARBA" id="ARBA00001926"/>
    </source>
</evidence>
<name>A0A0F9USF6_9ZZZZ</name>
<dbReference type="GO" id="GO:0006119">
    <property type="term" value="P:oxidative phosphorylation"/>
    <property type="evidence" value="ECO:0007669"/>
    <property type="project" value="UniProtKB-UniPathway"/>
</dbReference>
<evidence type="ECO:0000256" key="13">
    <source>
        <dbReference type="ARBA" id="ARBA00022781"/>
    </source>
</evidence>
<dbReference type="InterPro" id="IPR009056">
    <property type="entry name" value="Cyt_c-like_dom"/>
</dbReference>
<dbReference type="GO" id="GO:0005886">
    <property type="term" value="C:plasma membrane"/>
    <property type="evidence" value="ECO:0007669"/>
    <property type="project" value="UniProtKB-SubCell"/>
</dbReference>
<evidence type="ECO:0000256" key="21">
    <source>
        <dbReference type="SAM" id="Phobius"/>
    </source>
</evidence>
<dbReference type="PIRSF" id="PIRSF000006">
    <property type="entry name" value="Cbb3-Cox_fixP"/>
    <property type="match status" value="1"/>
</dbReference>
<dbReference type="EMBL" id="LAZR01000067">
    <property type="protein sequence ID" value="KKN96040.1"/>
    <property type="molecule type" value="Genomic_DNA"/>
</dbReference>
<dbReference type="Gene3D" id="6.10.280.130">
    <property type="match status" value="1"/>
</dbReference>
<evidence type="ECO:0000256" key="5">
    <source>
        <dbReference type="ARBA" id="ARBA00022448"/>
    </source>
</evidence>
<keyword evidence="10 21" id="KW-0812">Transmembrane</keyword>
<dbReference type="Gene3D" id="1.10.760.10">
    <property type="entry name" value="Cytochrome c-like domain"/>
    <property type="match status" value="2"/>
</dbReference>
<dbReference type="InterPro" id="IPR032858">
    <property type="entry name" value="CcoP_N"/>
</dbReference>
<dbReference type="NCBIfam" id="TIGR00782">
    <property type="entry name" value="ccoP"/>
    <property type="match status" value="1"/>
</dbReference>
<feature type="domain" description="Cytochrome c" evidence="22">
    <location>
        <begin position="211"/>
        <end position="291"/>
    </location>
</feature>
<keyword evidence="15 21" id="KW-1133">Transmembrane helix</keyword>
<keyword evidence="16" id="KW-0560">Oxidoreductase</keyword>
<dbReference type="Pfam" id="PF13442">
    <property type="entry name" value="Cytochrome_CBB3"/>
    <property type="match status" value="2"/>
</dbReference>
<reference evidence="23" key="1">
    <citation type="journal article" date="2015" name="Nature">
        <title>Complex archaea that bridge the gap between prokaryotes and eukaryotes.</title>
        <authorList>
            <person name="Spang A."/>
            <person name="Saw J.H."/>
            <person name="Jorgensen S.L."/>
            <person name="Zaremba-Niedzwiedzka K."/>
            <person name="Martijn J."/>
            <person name="Lind A.E."/>
            <person name="van Eijk R."/>
            <person name="Schleper C."/>
            <person name="Guy L."/>
            <person name="Ettema T.J."/>
        </authorList>
    </citation>
    <scope>NUCLEOTIDE SEQUENCE</scope>
</reference>
<keyword evidence="13" id="KW-0375">Hydrogen ion transport</keyword>
<dbReference type="AlphaFoldDB" id="A0A0F9USF6"/>
<keyword evidence="12" id="KW-0677">Repeat</keyword>
<evidence type="ECO:0000256" key="19">
    <source>
        <dbReference type="ARBA" id="ARBA00023136"/>
    </source>
</evidence>
<sequence>MSNFWSGYITVLTLVTIGLIVWLLFATRKGQRPDHTEETVGHSFDGIEEYDNPLPRWWFMLFIATIIFGAFYLALYPGLGKWDGLLNWTQEGQYEDEVAQAQEQFAPIFARYADMPVEEVATDQDAIRIGQRLFATNCSVCHGSDARGAFGFPNLTDNDWIWGGTPEQIKTTLRQGRQAAMPAWLAVIGDRGVRDTAGYVRSMAGLDSENVNLEAGQKVFQTNCVACHGPEGKGNPLLGAPNLTDDIWLYGSSMLQVQQTLRYGRNGNMPSQQHLGEDKIHMLASYVYSLSQEDGEVGDTDRPKGK</sequence>
<dbReference type="InterPro" id="IPR050597">
    <property type="entry name" value="Cytochrome_c_Oxidase_Subunit"/>
</dbReference>
<accession>A0A0F9USF6</accession>
<feature type="transmembrane region" description="Helical" evidence="21">
    <location>
        <begin position="7"/>
        <end position="25"/>
    </location>
</feature>
<keyword evidence="8" id="KW-0349">Heme</keyword>
<evidence type="ECO:0000256" key="12">
    <source>
        <dbReference type="ARBA" id="ARBA00022737"/>
    </source>
</evidence>
<feature type="domain" description="Cytochrome c" evidence="22">
    <location>
        <begin position="125"/>
        <end position="204"/>
    </location>
</feature>
<dbReference type="PANTHER" id="PTHR33751:SF1">
    <property type="entry name" value="CBB3-TYPE CYTOCHROME C OXIDASE SUBUNIT FIXP"/>
    <property type="match status" value="1"/>
</dbReference>
<evidence type="ECO:0000256" key="6">
    <source>
        <dbReference type="ARBA" id="ARBA00022475"/>
    </source>
</evidence>
<evidence type="ECO:0000256" key="11">
    <source>
        <dbReference type="ARBA" id="ARBA00022723"/>
    </source>
</evidence>
<feature type="transmembrane region" description="Helical" evidence="21">
    <location>
        <begin position="57"/>
        <end position="76"/>
    </location>
</feature>
<dbReference type="GO" id="GO:0016491">
    <property type="term" value="F:oxidoreductase activity"/>
    <property type="evidence" value="ECO:0007669"/>
    <property type="project" value="UniProtKB-KW"/>
</dbReference>
<dbReference type="UniPathway" id="UPA00705"/>
<proteinExistence type="inferred from homology"/>
<evidence type="ECO:0000256" key="15">
    <source>
        <dbReference type="ARBA" id="ARBA00022989"/>
    </source>
</evidence>
<comment type="similarity">
    <text evidence="4">Belongs to the CcoP / FixP family.</text>
</comment>
<evidence type="ECO:0000256" key="20">
    <source>
        <dbReference type="ARBA" id="ARBA00029635"/>
    </source>
</evidence>
<keyword evidence="19 21" id="KW-0472">Membrane</keyword>
<keyword evidence="9" id="KW-0679">Respiratory chain</keyword>
<dbReference type="InterPro" id="IPR004678">
    <property type="entry name" value="Cyt_c_oxidase_cbb3_su3"/>
</dbReference>
<keyword evidence="11" id="KW-0479">Metal-binding</keyword>
<keyword evidence="18" id="KW-0406">Ion transport</keyword>
<evidence type="ECO:0000256" key="8">
    <source>
        <dbReference type="ARBA" id="ARBA00022617"/>
    </source>
</evidence>